<evidence type="ECO:0000313" key="3">
    <source>
        <dbReference type="Proteomes" id="UP000327157"/>
    </source>
</evidence>
<dbReference type="EMBL" id="SMOL01000402">
    <property type="protein sequence ID" value="KAB2615089.1"/>
    <property type="molecule type" value="Genomic_DNA"/>
</dbReference>
<name>A0A5N5GHT6_9ROSA</name>
<reference evidence="2 3" key="3">
    <citation type="submission" date="2019-11" db="EMBL/GenBank/DDBJ databases">
        <title>A de novo genome assembly of a pear dwarfing rootstock.</title>
        <authorList>
            <person name="Wang F."/>
            <person name="Wang J."/>
            <person name="Li S."/>
            <person name="Zhang Y."/>
            <person name="Fang M."/>
            <person name="Ma L."/>
            <person name="Zhao Y."/>
            <person name="Jiang S."/>
        </authorList>
    </citation>
    <scope>NUCLEOTIDE SEQUENCE [LARGE SCALE GENOMIC DNA]</scope>
    <source>
        <strain evidence="2">S2</strain>
        <tissue evidence="2">Leaf</tissue>
    </source>
</reference>
<evidence type="ECO:0000256" key="1">
    <source>
        <dbReference type="SAM" id="MobiDB-lite"/>
    </source>
</evidence>
<reference evidence="3" key="2">
    <citation type="submission" date="2019-10" db="EMBL/GenBank/DDBJ databases">
        <title>A de novo genome assembly of a pear dwarfing rootstock.</title>
        <authorList>
            <person name="Wang F."/>
            <person name="Wang J."/>
            <person name="Li S."/>
            <person name="Zhang Y."/>
            <person name="Fang M."/>
            <person name="Ma L."/>
            <person name="Zhao Y."/>
            <person name="Jiang S."/>
        </authorList>
    </citation>
    <scope>NUCLEOTIDE SEQUENCE [LARGE SCALE GENOMIC DNA]</scope>
</reference>
<feature type="region of interest" description="Disordered" evidence="1">
    <location>
        <begin position="72"/>
        <end position="103"/>
    </location>
</feature>
<keyword evidence="3" id="KW-1185">Reference proteome</keyword>
<dbReference type="Proteomes" id="UP000327157">
    <property type="component" value="Chromosome 3"/>
</dbReference>
<comment type="caution">
    <text evidence="2">The sequence shown here is derived from an EMBL/GenBank/DDBJ whole genome shotgun (WGS) entry which is preliminary data.</text>
</comment>
<sequence>MQLGRPKSRRNITMSGNASDVCQAASRFDESQREGSHQESQENLDEYDMPDIITTIYALGEAQKEIVASLSEKASDKDYTLREKASQEESATAAGNGHEKTPY</sequence>
<feature type="compositionally biased region" description="Basic and acidic residues" evidence="1">
    <location>
        <begin position="27"/>
        <end position="40"/>
    </location>
</feature>
<protein>
    <submittedName>
        <fullName evidence="2">S ribonuclease</fullName>
    </submittedName>
</protein>
<accession>A0A5N5GHT6</accession>
<feature type="region of interest" description="Disordered" evidence="1">
    <location>
        <begin position="1"/>
        <end position="48"/>
    </location>
</feature>
<feature type="compositionally biased region" description="Basic and acidic residues" evidence="1">
    <location>
        <begin position="73"/>
        <end position="87"/>
    </location>
</feature>
<evidence type="ECO:0000313" key="2">
    <source>
        <dbReference type="EMBL" id="KAB2615089.1"/>
    </source>
</evidence>
<feature type="compositionally biased region" description="Basic residues" evidence="1">
    <location>
        <begin position="1"/>
        <end position="10"/>
    </location>
</feature>
<feature type="compositionally biased region" description="Polar residues" evidence="1">
    <location>
        <begin position="11"/>
        <end position="20"/>
    </location>
</feature>
<reference evidence="2 3" key="1">
    <citation type="submission" date="2019-09" db="EMBL/GenBank/DDBJ databases">
        <authorList>
            <person name="Ou C."/>
        </authorList>
    </citation>
    <scope>NUCLEOTIDE SEQUENCE [LARGE SCALE GENOMIC DNA]</scope>
    <source>
        <strain evidence="2">S2</strain>
        <tissue evidence="2">Leaf</tissue>
    </source>
</reference>
<proteinExistence type="predicted"/>
<dbReference type="AlphaFoldDB" id="A0A5N5GHT6"/>
<organism evidence="2 3">
    <name type="scientific">Pyrus ussuriensis x Pyrus communis</name>
    <dbReference type="NCBI Taxonomy" id="2448454"/>
    <lineage>
        <taxon>Eukaryota</taxon>
        <taxon>Viridiplantae</taxon>
        <taxon>Streptophyta</taxon>
        <taxon>Embryophyta</taxon>
        <taxon>Tracheophyta</taxon>
        <taxon>Spermatophyta</taxon>
        <taxon>Magnoliopsida</taxon>
        <taxon>eudicotyledons</taxon>
        <taxon>Gunneridae</taxon>
        <taxon>Pentapetalae</taxon>
        <taxon>rosids</taxon>
        <taxon>fabids</taxon>
        <taxon>Rosales</taxon>
        <taxon>Rosaceae</taxon>
        <taxon>Amygdaloideae</taxon>
        <taxon>Maleae</taxon>
        <taxon>Pyrus</taxon>
    </lineage>
</organism>
<gene>
    <name evidence="2" type="ORF">D8674_021677</name>
</gene>